<dbReference type="RefSeq" id="WP_263075465.1">
    <property type="nucleotide sequence ID" value="NZ_CP089977.1"/>
</dbReference>
<keyword evidence="10 12" id="KW-0560">Oxidoreductase</keyword>
<dbReference type="InterPro" id="IPR016192">
    <property type="entry name" value="APOBEC/CMP_deaminase_Zn-bd"/>
</dbReference>
<accession>A0ABY6F1Q7</accession>
<dbReference type="NCBIfam" id="TIGR00326">
    <property type="entry name" value="eubact_ribD"/>
    <property type="match status" value="1"/>
</dbReference>
<dbReference type="SUPFAM" id="SSF53927">
    <property type="entry name" value="Cytidine deaminase-like"/>
    <property type="match status" value="1"/>
</dbReference>
<dbReference type="InterPro" id="IPR004794">
    <property type="entry name" value="Eubact_RibD"/>
</dbReference>
<comment type="similarity">
    <text evidence="5 12">In the C-terminal section; belongs to the HTP reductase family.</text>
</comment>
<dbReference type="PANTHER" id="PTHR38011">
    <property type="entry name" value="DIHYDROFOLATE REDUCTASE FAMILY PROTEIN (AFU_ORTHOLOGUE AFUA_8G06820)"/>
    <property type="match status" value="1"/>
</dbReference>
<keyword evidence="8 12" id="KW-0862">Zinc</keyword>
<protein>
    <recommendedName>
        <fullName evidence="12">Riboflavin biosynthesis protein RibD</fullName>
    </recommendedName>
    <domain>
        <recommendedName>
            <fullName evidence="12">Diaminohydroxyphosphoribosylaminopyrimidine deaminase</fullName>
            <shortName evidence="12">DRAP deaminase</shortName>
            <ecNumber evidence="12">3.5.4.26</ecNumber>
        </recommendedName>
        <alternativeName>
            <fullName evidence="12">Riboflavin-specific deaminase</fullName>
        </alternativeName>
    </domain>
    <domain>
        <recommendedName>
            <fullName evidence="12">5-amino-6-(5-phosphoribosylamino)uracil reductase</fullName>
            <ecNumber evidence="12">1.1.1.193</ecNumber>
        </recommendedName>
        <alternativeName>
            <fullName evidence="12">HTP reductase</fullName>
        </alternativeName>
    </domain>
</protein>
<dbReference type="CDD" id="cd01284">
    <property type="entry name" value="Riboflavin_deaminase-reductase"/>
    <property type="match status" value="1"/>
</dbReference>
<sequence length="349" mass="37382">MDGQILPHDAYYMGLAIALAKKGEFTTRPNPAVGCVLVKDGRIIGEGFHPKAGEPHAEVFALRHANQQGYDVTGATAYVTLEPCSHTGRTPPCADTLVQAGIARVVIACTDSNPKVSGGGIAKLQQAGIAVTVGVAHQQAAALNRGFLKAMATGMPYVRLKIATSLDGKVAMANGESKWITGDEAREDVQKLRAKSAAIITGSGTIIADNPSLTVRSTQLGVPACHVPSPKIVVLDRSKTLSRSMDYQVFCNPDTMIWHQDIHSLLALLVQEHQCHDVLVEAGAKVAGAFIEADLVDELIVYQAPSILGAKAVSMFDFDVGRLDNQRRFTLSEMTKIGEDVKLVYHKLY</sequence>
<dbReference type="Gene3D" id="3.40.140.10">
    <property type="entry name" value="Cytidine Deaminase, domain 2"/>
    <property type="match status" value="1"/>
</dbReference>
<dbReference type="PROSITE" id="PS00903">
    <property type="entry name" value="CYT_DCMP_DEAMINASES_1"/>
    <property type="match status" value="1"/>
</dbReference>
<evidence type="ECO:0000313" key="15">
    <source>
        <dbReference type="Proteomes" id="UP001063782"/>
    </source>
</evidence>
<reference evidence="14" key="1">
    <citation type="submission" date="2021-12" db="EMBL/GenBank/DDBJ databases">
        <title>taxonomy of Moraxella sp. ZY201224.</title>
        <authorList>
            <person name="Li F."/>
        </authorList>
    </citation>
    <scope>NUCLEOTIDE SEQUENCE</scope>
    <source>
        <strain evidence="14">ZY201224</strain>
    </source>
</reference>
<proteinExistence type="inferred from homology"/>
<evidence type="ECO:0000256" key="12">
    <source>
        <dbReference type="PIRNR" id="PIRNR006769"/>
    </source>
</evidence>
<dbReference type="InterPro" id="IPR050765">
    <property type="entry name" value="Riboflavin_Biosynth_HTPR"/>
</dbReference>
<evidence type="ECO:0000256" key="7">
    <source>
        <dbReference type="ARBA" id="ARBA00022723"/>
    </source>
</evidence>
<comment type="function">
    <text evidence="1 12">Converts 2,5-diamino-6-(ribosylamino)-4(3h)-pyrimidinone 5'-phosphate into 5-amino-6-(ribosylamino)-2,4(1h,3h)-pyrimidinedione 5'-phosphate.</text>
</comment>
<dbReference type="PIRSF" id="PIRSF006769">
    <property type="entry name" value="RibD"/>
    <property type="match status" value="1"/>
</dbReference>
<comment type="cofactor">
    <cofactor evidence="12">
        <name>Zn(2+)</name>
        <dbReference type="ChEBI" id="CHEBI:29105"/>
    </cofactor>
    <text evidence="12">Binds 1 zinc ion.</text>
</comment>
<evidence type="ECO:0000256" key="11">
    <source>
        <dbReference type="ARBA" id="ARBA00023268"/>
    </source>
</evidence>
<keyword evidence="15" id="KW-1185">Reference proteome</keyword>
<evidence type="ECO:0000256" key="6">
    <source>
        <dbReference type="ARBA" id="ARBA00022619"/>
    </source>
</evidence>
<dbReference type="EMBL" id="CP089977">
    <property type="protein sequence ID" value="UXZ03990.1"/>
    <property type="molecule type" value="Genomic_DNA"/>
</dbReference>
<evidence type="ECO:0000256" key="9">
    <source>
        <dbReference type="ARBA" id="ARBA00022857"/>
    </source>
</evidence>
<dbReference type="InterPro" id="IPR002125">
    <property type="entry name" value="CMP_dCMP_dom"/>
</dbReference>
<keyword evidence="7 12" id="KW-0479">Metal-binding</keyword>
<comment type="similarity">
    <text evidence="4 12">In the N-terminal section; belongs to the cytidine and deoxycytidylate deaminase family.</text>
</comment>
<keyword evidence="9 12" id="KW-0521">NADP</keyword>
<dbReference type="GO" id="GO:0008835">
    <property type="term" value="F:diaminohydroxyphosphoribosylaminopyrimidine deaminase activity"/>
    <property type="evidence" value="ECO:0007669"/>
    <property type="project" value="UniProtKB-EC"/>
</dbReference>
<dbReference type="EC" id="1.1.1.193" evidence="12"/>
<gene>
    <name evidence="14" type="primary">ribD</name>
    <name evidence="14" type="ORF">LU297_04970</name>
</gene>
<keyword evidence="12 14" id="KW-0378">Hydrolase</keyword>
<dbReference type="Pfam" id="PF00383">
    <property type="entry name" value="dCMP_cyt_deam_1"/>
    <property type="match status" value="1"/>
</dbReference>
<dbReference type="SUPFAM" id="SSF53597">
    <property type="entry name" value="Dihydrofolate reductase-like"/>
    <property type="match status" value="1"/>
</dbReference>
<evidence type="ECO:0000256" key="10">
    <source>
        <dbReference type="ARBA" id="ARBA00023002"/>
    </source>
</evidence>
<comment type="pathway">
    <text evidence="3 12">Cofactor biosynthesis; riboflavin biosynthesis; 5-amino-6-(D-ribitylamino)uracil from GTP: step 3/4.</text>
</comment>
<keyword evidence="11" id="KW-0511">Multifunctional enzyme</keyword>
<evidence type="ECO:0000256" key="5">
    <source>
        <dbReference type="ARBA" id="ARBA00007417"/>
    </source>
</evidence>
<dbReference type="PROSITE" id="PS51747">
    <property type="entry name" value="CYT_DCMP_DEAMINASES_2"/>
    <property type="match status" value="1"/>
</dbReference>
<comment type="catalytic activity">
    <reaction evidence="12">
        <text>5-amino-6-(5-phospho-D-ribitylamino)uracil + NADP(+) = 5-amino-6-(5-phospho-D-ribosylamino)uracil + NADPH + H(+)</text>
        <dbReference type="Rhea" id="RHEA:17845"/>
        <dbReference type="ChEBI" id="CHEBI:15378"/>
        <dbReference type="ChEBI" id="CHEBI:57783"/>
        <dbReference type="ChEBI" id="CHEBI:58349"/>
        <dbReference type="ChEBI" id="CHEBI:58421"/>
        <dbReference type="ChEBI" id="CHEBI:58453"/>
        <dbReference type="EC" id="1.1.1.193"/>
    </reaction>
</comment>
<evidence type="ECO:0000256" key="3">
    <source>
        <dbReference type="ARBA" id="ARBA00004910"/>
    </source>
</evidence>
<comment type="catalytic activity">
    <reaction evidence="12">
        <text>2,5-diamino-6-hydroxy-4-(5-phosphoribosylamino)-pyrimidine + H2O + H(+) = 5-amino-6-(5-phospho-D-ribosylamino)uracil + NH4(+)</text>
        <dbReference type="Rhea" id="RHEA:21868"/>
        <dbReference type="ChEBI" id="CHEBI:15377"/>
        <dbReference type="ChEBI" id="CHEBI:15378"/>
        <dbReference type="ChEBI" id="CHEBI:28938"/>
        <dbReference type="ChEBI" id="CHEBI:58453"/>
        <dbReference type="ChEBI" id="CHEBI:58614"/>
        <dbReference type="EC" id="3.5.4.26"/>
    </reaction>
</comment>
<dbReference type="InterPro" id="IPR024072">
    <property type="entry name" value="DHFR-like_dom_sf"/>
</dbReference>
<dbReference type="Pfam" id="PF01872">
    <property type="entry name" value="RibD_C"/>
    <property type="match status" value="1"/>
</dbReference>
<evidence type="ECO:0000256" key="1">
    <source>
        <dbReference type="ARBA" id="ARBA00002151"/>
    </source>
</evidence>
<evidence type="ECO:0000259" key="13">
    <source>
        <dbReference type="PROSITE" id="PS51747"/>
    </source>
</evidence>
<evidence type="ECO:0000256" key="4">
    <source>
        <dbReference type="ARBA" id="ARBA00005259"/>
    </source>
</evidence>
<dbReference type="GO" id="GO:0008703">
    <property type="term" value="F:5-amino-6-(5-phosphoribosylamino)uracil reductase activity"/>
    <property type="evidence" value="ECO:0007669"/>
    <property type="project" value="UniProtKB-EC"/>
</dbReference>
<feature type="domain" description="CMP/dCMP-type deaminase" evidence="13">
    <location>
        <begin position="7"/>
        <end position="132"/>
    </location>
</feature>
<evidence type="ECO:0000256" key="8">
    <source>
        <dbReference type="ARBA" id="ARBA00022833"/>
    </source>
</evidence>
<evidence type="ECO:0000313" key="14">
    <source>
        <dbReference type="EMBL" id="UXZ03990.1"/>
    </source>
</evidence>
<comment type="pathway">
    <text evidence="2 12">Cofactor biosynthesis; riboflavin biosynthesis; 5-amino-6-(D-ribitylamino)uracil from GTP: step 2/4.</text>
</comment>
<dbReference type="InterPro" id="IPR002734">
    <property type="entry name" value="RibDG_C"/>
</dbReference>
<keyword evidence="6 12" id="KW-0686">Riboflavin biosynthesis</keyword>
<dbReference type="EC" id="3.5.4.26" evidence="12"/>
<name>A0ABY6F1Q7_9GAMM</name>
<dbReference type="InterPro" id="IPR016193">
    <property type="entry name" value="Cytidine_deaminase-like"/>
</dbReference>
<dbReference type="Proteomes" id="UP001063782">
    <property type="component" value="Chromosome"/>
</dbReference>
<dbReference type="Gene3D" id="3.40.430.10">
    <property type="entry name" value="Dihydrofolate Reductase, subunit A"/>
    <property type="match status" value="1"/>
</dbReference>
<organism evidence="14 15">
    <name type="scientific">Moraxella nasicaprae</name>
    <dbReference type="NCBI Taxonomy" id="2904122"/>
    <lineage>
        <taxon>Bacteria</taxon>
        <taxon>Pseudomonadati</taxon>
        <taxon>Pseudomonadota</taxon>
        <taxon>Gammaproteobacteria</taxon>
        <taxon>Moraxellales</taxon>
        <taxon>Moraxellaceae</taxon>
        <taxon>Moraxella</taxon>
    </lineage>
</organism>
<evidence type="ECO:0000256" key="2">
    <source>
        <dbReference type="ARBA" id="ARBA00004882"/>
    </source>
</evidence>
<dbReference type="PANTHER" id="PTHR38011:SF7">
    <property type="entry name" value="2,5-DIAMINO-6-RIBOSYLAMINO-4(3H)-PYRIMIDINONE 5'-PHOSPHATE REDUCTASE"/>
    <property type="match status" value="1"/>
</dbReference>